<feature type="compositionally biased region" description="Polar residues" evidence="2">
    <location>
        <begin position="150"/>
        <end position="161"/>
    </location>
</feature>
<proteinExistence type="predicted"/>
<accession>A0AA39NK11</accession>
<sequence length="260" mass="28670">MASGDEYRRHKAHLEGEVKRLLYQNEKKQIELNGSQVTMRALKGRIRCLETELSDSQKLVAELEAHRHRAAGLEAINTRLVPDLDSARHLVKLLTTNNEVLLQKIIELGTDATGLEIKTARLTDEIGLLRDALREYEEEKEVEEAVLNLDEQSSVEAPSQRSDSSVVSTSSDFGFAHPEKPSSSLEVPPSAVSEGAQNSKLSDDDTIVLGDQDETQSSDANSEVVDYVLVQNTLADAQPSSTTTRRCVFGTNEISRKISP</sequence>
<keyword evidence="4" id="KW-1185">Reference proteome</keyword>
<evidence type="ECO:0000256" key="2">
    <source>
        <dbReference type="SAM" id="MobiDB-lite"/>
    </source>
</evidence>
<dbReference type="AlphaFoldDB" id="A0AA39NK11"/>
<name>A0AA39NK11_ARMTA</name>
<feature type="coiled-coil region" evidence="1">
    <location>
        <begin position="39"/>
        <end position="66"/>
    </location>
</feature>
<protein>
    <submittedName>
        <fullName evidence="3">Uncharacterized protein</fullName>
    </submittedName>
</protein>
<reference evidence="3" key="1">
    <citation type="submission" date="2023-06" db="EMBL/GenBank/DDBJ databases">
        <authorList>
            <consortium name="Lawrence Berkeley National Laboratory"/>
            <person name="Ahrendt S."/>
            <person name="Sahu N."/>
            <person name="Indic B."/>
            <person name="Wong-Bajracharya J."/>
            <person name="Merenyi Z."/>
            <person name="Ke H.-M."/>
            <person name="Monk M."/>
            <person name="Kocsube S."/>
            <person name="Drula E."/>
            <person name="Lipzen A."/>
            <person name="Balint B."/>
            <person name="Henrissat B."/>
            <person name="Andreopoulos B."/>
            <person name="Martin F.M."/>
            <person name="Harder C.B."/>
            <person name="Rigling D."/>
            <person name="Ford K.L."/>
            <person name="Foster G.D."/>
            <person name="Pangilinan J."/>
            <person name="Papanicolaou A."/>
            <person name="Barry K."/>
            <person name="LaButti K."/>
            <person name="Viragh M."/>
            <person name="Koriabine M."/>
            <person name="Yan M."/>
            <person name="Riley R."/>
            <person name="Champramary S."/>
            <person name="Plett K.L."/>
            <person name="Tsai I.J."/>
            <person name="Slot J."/>
            <person name="Sipos G."/>
            <person name="Plett J."/>
            <person name="Nagy L.G."/>
            <person name="Grigoriev I.V."/>
        </authorList>
    </citation>
    <scope>NUCLEOTIDE SEQUENCE</scope>
    <source>
        <strain evidence="3">CCBAS 213</strain>
    </source>
</reference>
<comment type="caution">
    <text evidence="3">The sequence shown here is derived from an EMBL/GenBank/DDBJ whole genome shotgun (WGS) entry which is preliminary data.</text>
</comment>
<evidence type="ECO:0000313" key="4">
    <source>
        <dbReference type="Proteomes" id="UP001175211"/>
    </source>
</evidence>
<dbReference type="RefSeq" id="XP_060337505.1">
    <property type="nucleotide sequence ID" value="XM_060476517.1"/>
</dbReference>
<dbReference type="Proteomes" id="UP001175211">
    <property type="component" value="Unassembled WGS sequence"/>
</dbReference>
<keyword evidence="1" id="KW-0175">Coiled coil</keyword>
<evidence type="ECO:0000256" key="1">
    <source>
        <dbReference type="SAM" id="Coils"/>
    </source>
</evidence>
<dbReference type="GeneID" id="85360065"/>
<organism evidence="3 4">
    <name type="scientific">Armillaria tabescens</name>
    <name type="common">Ringless honey mushroom</name>
    <name type="synonym">Agaricus tabescens</name>
    <dbReference type="NCBI Taxonomy" id="1929756"/>
    <lineage>
        <taxon>Eukaryota</taxon>
        <taxon>Fungi</taxon>
        <taxon>Dikarya</taxon>
        <taxon>Basidiomycota</taxon>
        <taxon>Agaricomycotina</taxon>
        <taxon>Agaricomycetes</taxon>
        <taxon>Agaricomycetidae</taxon>
        <taxon>Agaricales</taxon>
        <taxon>Marasmiineae</taxon>
        <taxon>Physalacriaceae</taxon>
        <taxon>Desarmillaria</taxon>
    </lineage>
</organism>
<evidence type="ECO:0000313" key="3">
    <source>
        <dbReference type="EMBL" id="KAK0466913.1"/>
    </source>
</evidence>
<feature type="region of interest" description="Disordered" evidence="2">
    <location>
        <begin position="149"/>
        <end position="204"/>
    </location>
</feature>
<dbReference type="EMBL" id="JAUEPS010000003">
    <property type="protein sequence ID" value="KAK0466913.1"/>
    <property type="molecule type" value="Genomic_DNA"/>
</dbReference>
<gene>
    <name evidence="3" type="ORF">EV420DRAFT_1635948</name>
</gene>
<feature type="compositionally biased region" description="Low complexity" evidence="2">
    <location>
        <begin position="162"/>
        <end position="172"/>
    </location>
</feature>